<evidence type="ECO:0000313" key="1">
    <source>
        <dbReference type="EMBL" id="KRX22065.1"/>
    </source>
</evidence>
<dbReference type="EMBL" id="JYDL01000034">
    <property type="protein sequence ID" value="KRX22065.1"/>
    <property type="molecule type" value="Genomic_DNA"/>
</dbReference>
<organism evidence="1 2">
    <name type="scientific">Trichinella nelsoni</name>
    <dbReference type="NCBI Taxonomy" id="6336"/>
    <lineage>
        <taxon>Eukaryota</taxon>
        <taxon>Metazoa</taxon>
        <taxon>Ecdysozoa</taxon>
        <taxon>Nematoda</taxon>
        <taxon>Enoplea</taxon>
        <taxon>Dorylaimia</taxon>
        <taxon>Trichinellida</taxon>
        <taxon>Trichinellidae</taxon>
        <taxon>Trichinella</taxon>
    </lineage>
</organism>
<name>A0A0V0S5S3_9BILA</name>
<dbReference type="Proteomes" id="UP000054630">
    <property type="component" value="Unassembled WGS sequence"/>
</dbReference>
<evidence type="ECO:0000313" key="2">
    <source>
        <dbReference type="Proteomes" id="UP000054630"/>
    </source>
</evidence>
<protein>
    <submittedName>
        <fullName evidence="1">Uncharacterized protein</fullName>
    </submittedName>
</protein>
<sequence>MFVVHGALTIERAHLVVSTLPAKHSWSEKKDTEGSELLPNIDKNAFIILAVKIRNDVSHYIEIERKCLRYAHRAKDSAEKTALICAINA</sequence>
<accession>A0A0V0S5S3</accession>
<reference evidence="1 2" key="1">
    <citation type="submission" date="2015-01" db="EMBL/GenBank/DDBJ databases">
        <title>Evolution of Trichinella species and genotypes.</title>
        <authorList>
            <person name="Korhonen P.K."/>
            <person name="Edoardo P."/>
            <person name="Giuseppe L.R."/>
            <person name="Gasser R.B."/>
        </authorList>
    </citation>
    <scope>NUCLEOTIDE SEQUENCE [LARGE SCALE GENOMIC DNA]</scope>
    <source>
        <strain evidence="1">ISS37</strain>
    </source>
</reference>
<comment type="caution">
    <text evidence="1">The sequence shown here is derived from an EMBL/GenBank/DDBJ whole genome shotgun (WGS) entry which is preliminary data.</text>
</comment>
<dbReference type="AlphaFoldDB" id="A0A0V0S5S3"/>
<proteinExistence type="predicted"/>
<keyword evidence="2" id="KW-1185">Reference proteome</keyword>
<gene>
    <name evidence="1" type="ORF">T07_13693</name>
</gene>